<dbReference type="PRINTS" id="PR00368">
    <property type="entry name" value="FADPNR"/>
</dbReference>
<protein>
    <submittedName>
        <fullName evidence="9">NADPH-dependent 2,4-dienoyl-CoA reductase/sulfur reductase-like enzyme</fullName>
    </submittedName>
</protein>
<dbReference type="Pfam" id="PF02852">
    <property type="entry name" value="Pyr_redox_dim"/>
    <property type="match status" value="1"/>
</dbReference>
<feature type="domain" description="FAD/NAD(P)-binding" evidence="8">
    <location>
        <begin position="15"/>
        <end position="306"/>
    </location>
</feature>
<dbReference type="InterPro" id="IPR050260">
    <property type="entry name" value="FAD-bd_OxRdtase"/>
</dbReference>
<gene>
    <name evidence="9" type="ORF">FHS81_003022</name>
</gene>
<evidence type="ECO:0000256" key="2">
    <source>
        <dbReference type="ARBA" id="ARBA00009130"/>
    </source>
</evidence>
<reference evidence="9 10" key="1">
    <citation type="submission" date="2020-08" db="EMBL/GenBank/DDBJ databases">
        <title>Genomic Encyclopedia of Type Strains, Phase IV (KMG-IV): sequencing the most valuable type-strain genomes for metagenomic binning, comparative biology and taxonomic classification.</title>
        <authorList>
            <person name="Goeker M."/>
        </authorList>
    </citation>
    <scope>NUCLEOTIDE SEQUENCE [LARGE SCALE GENOMIC DNA]</scope>
    <source>
        <strain evidence="9 10">DSM 28760</strain>
    </source>
</reference>
<dbReference type="AlphaFoldDB" id="A0A7W5Z6A5"/>
<evidence type="ECO:0000256" key="4">
    <source>
        <dbReference type="ARBA" id="ARBA00022827"/>
    </source>
</evidence>
<evidence type="ECO:0000313" key="9">
    <source>
        <dbReference type="EMBL" id="MBB3810912.1"/>
    </source>
</evidence>
<evidence type="ECO:0000256" key="6">
    <source>
        <dbReference type="ARBA" id="ARBA00023284"/>
    </source>
</evidence>
<comment type="caution">
    <text evidence="9">The sequence shown here is derived from an EMBL/GenBank/DDBJ whole genome shotgun (WGS) entry which is preliminary data.</text>
</comment>
<keyword evidence="6" id="KW-0676">Redox-active center</keyword>
<sequence length="464" mass="49900">MQQQIGTSDGVIMPRLFIIGGSDAGISAALRARELALDWHVTIATADRYPNFSICGIPYFLSGEVEEATNLAHRKAADIEALGVELLLDHAVEGIDPASHQVTTRDSSGRIVEHRYDKLVIGTGATSIRPPLPGLDLPGVFLLRWMDDTFAFEKHLEEAKPRSIAIIGGGYIGLEMSEALTRRGIDVTVVEMAPSVMTTIDSDLGQKVGEELRRNGIHIAAGQAISSISRDGVGLRLDGPNGFSLPTDMVLVAVGARPETGLAEAAGITLGFKKALQVNRRMETNILDVYAAGDCVETWHRITRANAYLPLGTTAHKQGRIAGENAVGGDRQFEGSLGTQSVRLFESVVARTGFHDRDAANAGFDPLSVDSVVWDHKVYYPGAREMTIRVTGDRSTQRLLGAQIIGHYGTEVSKRIDIFAAAIHHGMSVEAASDLDLSYTPPLSSPWDPVQMATQAWSAALRSG</sequence>
<dbReference type="InterPro" id="IPR004099">
    <property type="entry name" value="Pyr_nucl-diS_OxRdtase_dimer"/>
</dbReference>
<dbReference type="SUPFAM" id="SSF51905">
    <property type="entry name" value="FAD/NAD(P)-binding domain"/>
    <property type="match status" value="2"/>
</dbReference>
<feature type="domain" description="Pyridine nucleotide-disulphide oxidoreductase dimerisation" evidence="7">
    <location>
        <begin position="345"/>
        <end position="444"/>
    </location>
</feature>
<name>A0A7W5Z6A5_9HYPH</name>
<dbReference type="Proteomes" id="UP000537592">
    <property type="component" value="Unassembled WGS sequence"/>
</dbReference>
<dbReference type="EMBL" id="JACICC010000009">
    <property type="protein sequence ID" value="MBB3810912.1"/>
    <property type="molecule type" value="Genomic_DNA"/>
</dbReference>
<comment type="similarity">
    <text evidence="2">Belongs to the class-III pyridine nucleotide-disulfide oxidoreductase family.</text>
</comment>
<dbReference type="InterPro" id="IPR023753">
    <property type="entry name" value="FAD/NAD-binding_dom"/>
</dbReference>
<dbReference type="Gene3D" id="3.50.50.60">
    <property type="entry name" value="FAD/NAD(P)-binding domain"/>
    <property type="match status" value="2"/>
</dbReference>
<keyword evidence="10" id="KW-1185">Reference proteome</keyword>
<evidence type="ECO:0000259" key="8">
    <source>
        <dbReference type="Pfam" id="PF07992"/>
    </source>
</evidence>
<dbReference type="InterPro" id="IPR016156">
    <property type="entry name" value="FAD/NAD-linked_Rdtase_dimer_sf"/>
</dbReference>
<keyword evidence="4" id="KW-0274">FAD</keyword>
<dbReference type="Pfam" id="PF07992">
    <property type="entry name" value="Pyr_redox_2"/>
    <property type="match status" value="1"/>
</dbReference>
<dbReference type="PANTHER" id="PTHR43429:SF1">
    <property type="entry name" value="NAD(P)H SULFUR OXIDOREDUCTASE (COA-DEPENDENT)"/>
    <property type="match status" value="1"/>
</dbReference>
<dbReference type="PRINTS" id="PR00411">
    <property type="entry name" value="PNDRDTASEI"/>
</dbReference>
<evidence type="ECO:0000256" key="1">
    <source>
        <dbReference type="ARBA" id="ARBA00001974"/>
    </source>
</evidence>
<keyword evidence="5" id="KW-0560">Oxidoreductase</keyword>
<dbReference type="RefSeq" id="WP_246375048.1">
    <property type="nucleotide sequence ID" value="NZ_JACICC010000009.1"/>
</dbReference>
<proteinExistence type="inferred from homology"/>
<keyword evidence="3" id="KW-0285">Flavoprotein</keyword>
<evidence type="ECO:0000313" key="10">
    <source>
        <dbReference type="Proteomes" id="UP000537592"/>
    </source>
</evidence>
<comment type="cofactor">
    <cofactor evidence="1">
        <name>FAD</name>
        <dbReference type="ChEBI" id="CHEBI:57692"/>
    </cofactor>
</comment>
<evidence type="ECO:0000256" key="5">
    <source>
        <dbReference type="ARBA" id="ARBA00023002"/>
    </source>
</evidence>
<accession>A0A7W5Z6A5</accession>
<dbReference type="InterPro" id="IPR036188">
    <property type="entry name" value="FAD/NAD-bd_sf"/>
</dbReference>
<evidence type="ECO:0000259" key="7">
    <source>
        <dbReference type="Pfam" id="PF02852"/>
    </source>
</evidence>
<dbReference type="SUPFAM" id="SSF55424">
    <property type="entry name" value="FAD/NAD-linked reductases, dimerisation (C-terminal) domain"/>
    <property type="match status" value="1"/>
</dbReference>
<dbReference type="PANTHER" id="PTHR43429">
    <property type="entry name" value="PYRIDINE NUCLEOTIDE-DISULFIDE OXIDOREDUCTASE DOMAIN-CONTAINING"/>
    <property type="match status" value="1"/>
</dbReference>
<dbReference type="GO" id="GO:0016491">
    <property type="term" value="F:oxidoreductase activity"/>
    <property type="evidence" value="ECO:0007669"/>
    <property type="project" value="UniProtKB-KW"/>
</dbReference>
<evidence type="ECO:0000256" key="3">
    <source>
        <dbReference type="ARBA" id="ARBA00022630"/>
    </source>
</evidence>
<organism evidence="9 10">
    <name type="scientific">Pseudochelatococcus contaminans</name>
    <dbReference type="NCBI Taxonomy" id="1538103"/>
    <lineage>
        <taxon>Bacteria</taxon>
        <taxon>Pseudomonadati</taxon>
        <taxon>Pseudomonadota</taxon>
        <taxon>Alphaproteobacteria</taxon>
        <taxon>Hyphomicrobiales</taxon>
        <taxon>Chelatococcaceae</taxon>
        <taxon>Pseudochelatococcus</taxon>
    </lineage>
</organism>